<reference evidence="2 3" key="1">
    <citation type="submission" date="2021-04" db="EMBL/GenBank/DDBJ databases">
        <title>Molecular and phenotypic characterization and identification of bacterial isolates recovered from the Anatolian ground squirrels (Spermophilus xanthoprymnus) and which have the potential to form a new species in the Campylobacter genus.</title>
        <authorList>
            <person name="Aydin F."/>
            <person name="Abay S."/>
            <person name="Kayman T."/>
            <person name="Karakaya E."/>
            <person name="Mustak H.K."/>
            <person name="Mustak I.B."/>
            <person name="Bilgin N."/>
            <person name="Duzler A."/>
            <person name="Sahin O."/>
            <person name="Guran O."/>
            <person name="Saticioglu I.B."/>
        </authorList>
    </citation>
    <scope>NUCLEOTIDE SEQUENCE [LARGE SCALE GENOMIC DNA]</scope>
    <source>
        <strain evidence="3">faydin-G24</strain>
    </source>
</reference>
<sequence length="179" mass="21140">MTQEINLKSVDLLDYQAFVLFYSKKARKQMMINTIGIFGEAMIAGFVIDKLTGYQIFTIIGVAFGIFWVFFYPFFLKNRRLKALKNLRSNEVEKTMKFEVNDEYLAYYKDELRENEKFAFSDISEIYELKNIFVIFLGEKVHIIIPRNDETTKMISLSAKNSNKHILKYENLEYSSVVR</sequence>
<feature type="transmembrane region" description="Helical" evidence="1">
    <location>
        <begin position="54"/>
        <end position="75"/>
    </location>
</feature>
<comment type="caution">
    <text evidence="2">The sequence shown here is derived from an EMBL/GenBank/DDBJ whole genome shotgun (WGS) entry which is preliminary data.</text>
</comment>
<evidence type="ECO:0008006" key="4">
    <source>
        <dbReference type="Google" id="ProtNLM"/>
    </source>
</evidence>
<evidence type="ECO:0000313" key="3">
    <source>
        <dbReference type="Proteomes" id="UP000682951"/>
    </source>
</evidence>
<keyword evidence="1" id="KW-0472">Membrane</keyword>
<keyword evidence="1" id="KW-0812">Transmembrane</keyword>
<proteinExistence type="predicted"/>
<evidence type="ECO:0000313" key="2">
    <source>
        <dbReference type="EMBL" id="MBR8463512.1"/>
    </source>
</evidence>
<dbReference type="RefSeq" id="WP_212140074.1">
    <property type="nucleotide sequence ID" value="NZ_JAGSSW010000002.1"/>
</dbReference>
<evidence type="ECO:0000256" key="1">
    <source>
        <dbReference type="SAM" id="Phobius"/>
    </source>
</evidence>
<protein>
    <recommendedName>
        <fullName evidence="4">YcxB-like protein domain-containing protein</fullName>
    </recommendedName>
</protein>
<accession>A0ABS5HIT0</accession>
<gene>
    <name evidence="2" type="ORF">KDD93_02870</name>
</gene>
<feature type="transmembrane region" description="Helical" evidence="1">
    <location>
        <begin position="30"/>
        <end position="48"/>
    </location>
</feature>
<organism evidence="2 3">
    <name type="scientific">Campylobacter anatolicus</name>
    <dbReference type="NCBI Taxonomy" id="2829105"/>
    <lineage>
        <taxon>Bacteria</taxon>
        <taxon>Pseudomonadati</taxon>
        <taxon>Campylobacterota</taxon>
        <taxon>Epsilonproteobacteria</taxon>
        <taxon>Campylobacterales</taxon>
        <taxon>Campylobacteraceae</taxon>
        <taxon>Campylobacter</taxon>
    </lineage>
</organism>
<keyword evidence="3" id="KW-1185">Reference proteome</keyword>
<name>A0ABS5HIT0_9BACT</name>
<dbReference type="EMBL" id="JAGSSW010000002">
    <property type="protein sequence ID" value="MBR8463512.1"/>
    <property type="molecule type" value="Genomic_DNA"/>
</dbReference>
<dbReference type="Proteomes" id="UP000682951">
    <property type="component" value="Unassembled WGS sequence"/>
</dbReference>
<keyword evidence="1" id="KW-1133">Transmembrane helix</keyword>